<feature type="transmembrane region" description="Helical" evidence="1">
    <location>
        <begin position="55"/>
        <end position="78"/>
    </location>
</feature>
<feature type="transmembrane region" description="Helical" evidence="1">
    <location>
        <begin position="332"/>
        <end position="352"/>
    </location>
</feature>
<feature type="transmembrane region" description="Helical" evidence="1">
    <location>
        <begin position="391"/>
        <end position="412"/>
    </location>
</feature>
<reference evidence="2" key="2">
    <citation type="submission" date="2020-09" db="EMBL/GenBank/DDBJ databases">
        <authorList>
            <person name="Sun Q."/>
            <person name="Zhou Y."/>
        </authorList>
    </citation>
    <scope>NUCLEOTIDE SEQUENCE</scope>
    <source>
        <strain evidence="2">CGMCC 1.15958</strain>
    </source>
</reference>
<dbReference type="Proteomes" id="UP000609064">
    <property type="component" value="Unassembled WGS sequence"/>
</dbReference>
<evidence type="ECO:0008006" key="4">
    <source>
        <dbReference type="Google" id="ProtNLM"/>
    </source>
</evidence>
<feature type="transmembrane region" description="Helical" evidence="1">
    <location>
        <begin position="98"/>
        <end position="114"/>
    </location>
</feature>
<dbReference type="EMBL" id="BMKK01000006">
    <property type="protein sequence ID" value="GGD64509.1"/>
    <property type="molecule type" value="Genomic_DNA"/>
</dbReference>
<reference evidence="2" key="1">
    <citation type="journal article" date="2014" name="Int. J. Syst. Evol. Microbiol.">
        <title>Complete genome sequence of Corynebacterium casei LMG S-19264T (=DSM 44701T), isolated from a smear-ripened cheese.</title>
        <authorList>
            <consortium name="US DOE Joint Genome Institute (JGI-PGF)"/>
            <person name="Walter F."/>
            <person name="Albersmeier A."/>
            <person name="Kalinowski J."/>
            <person name="Ruckert C."/>
        </authorList>
    </citation>
    <scope>NUCLEOTIDE SEQUENCE</scope>
    <source>
        <strain evidence="2">CGMCC 1.15958</strain>
    </source>
</reference>
<accession>A0A916YW38</accession>
<feature type="transmembrane region" description="Helical" evidence="1">
    <location>
        <begin position="211"/>
        <end position="234"/>
    </location>
</feature>
<evidence type="ECO:0000256" key="1">
    <source>
        <dbReference type="SAM" id="Phobius"/>
    </source>
</evidence>
<name>A0A916YW38_9BACT</name>
<comment type="caution">
    <text evidence="2">The sequence shown here is derived from an EMBL/GenBank/DDBJ whole genome shotgun (WGS) entry which is preliminary data.</text>
</comment>
<evidence type="ECO:0000313" key="2">
    <source>
        <dbReference type="EMBL" id="GGD64509.1"/>
    </source>
</evidence>
<feature type="transmembrane region" description="Helical" evidence="1">
    <location>
        <begin position="162"/>
        <end position="178"/>
    </location>
</feature>
<protein>
    <recommendedName>
        <fullName evidence="4">Oligosaccharide repeat unit polymerase</fullName>
    </recommendedName>
</protein>
<keyword evidence="3" id="KW-1185">Reference proteome</keyword>
<keyword evidence="1" id="KW-0472">Membrane</keyword>
<dbReference type="AlphaFoldDB" id="A0A916YW38"/>
<evidence type="ECO:0000313" key="3">
    <source>
        <dbReference type="Proteomes" id="UP000609064"/>
    </source>
</evidence>
<keyword evidence="1" id="KW-1133">Transmembrane helix</keyword>
<feature type="transmembrane region" description="Helical" evidence="1">
    <location>
        <begin position="12"/>
        <end position="34"/>
    </location>
</feature>
<organism evidence="2 3">
    <name type="scientific">Emticicia aquatilis</name>
    <dbReference type="NCBI Taxonomy" id="1537369"/>
    <lineage>
        <taxon>Bacteria</taxon>
        <taxon>Pseudomonadati</taxon>
        <taxon>Bacteroidota</taxon>
        <taxon>Cytophagia</taxon>
        <taxon>Cytophagales</taxon>
        <taxon>Leadbetterellaceae</taxon>
        <taxon>Emticicia</taxon>
    </lineage>
</organism>
<proteinExistence type="predicted"/>
<keyword evidence="1" id="KW-0812">Transmembrane</keyword>
<gene>
    <name evidence="2" type="ORF">GCM10011514_30630</name>
</gene>
<sequence length="415" mass="48099">MPIFVGTYYYIHIQRFSIAGGAVIVFMFLFYFLAPILQLDNDSYELINNAKYDTDLLLCGNLFVFVFLTTYFIALFIILQNTTLKVHVGKFSSNSVRMVYILFFFSVIIAQRSYNEMAIIISTFQLELDADERIVAMFQRKVLYMIPFVTMSVYILTKKKNFYVFVGFIILLFLVFLTKNPLLDRRNAIGPVYISLLIFVFKKKINSNIKIFALLFVMMVVLFPLSSLLTHISIDEWGEKSVNYGELIKEHFVDLHYDAWANIPASILYVRKNGYAFGNQLLGTITFWVPRSIWECKPISTGELIGNFLMQFEGLHFNNISSTLIVEGYIDFGIFGIILYGFILALFVVWLEKMYNTERIYDEIFSVYSSIFIFFILRGALMPAVAYLTGAWISIVLIPSLFNKVIILFKFLKVK</sequence>
<feature type="transmembrane region" description="Helical" evidence="1">
    <location>
        <begin position="364"/>
        <end position="385"/>
    </location>
</feature>